<feature type="transmembrane region" description="Helical" evidence="2">
    <location>
        <begin position="46"/>
        <end position="64"/>
    </location>
</feature>
<dbReference type="EMBL" id="JBHSFN010000042">
    <property type="protein sequence ID" value="MFC4592165.1"/>
    <property type="molecule type" value="Genomic_DNA"/>
</dbReference>
<feature type="region of interest" description="Disordered" evidence="1">
    <location>
        <begin position="75"/>
        <end position="124"/>
    </location>
</feature>
<evidence type="ECO:0000256" key="2">
    <source>
        <dbReference type="SAM" id="Phobius"/>
    </source>
</evidence>
<gene>
    <name evidence="3" type="ORF">ACFO8L_39170</name>
</gene>
<reference evidence="4" key="1">
    <citation type="journal article" date="2019" name="Int. J. Syst. Evol. Microbiol.">
        <title>The Global Catalogue of Microorganisms (GCM) 10K type strain sequencing project: providing services to taxonomists for standard genome sequencing and annotation.</title>
        <authorList>
            <consortium name="The Broad Institute Genomics Platform"/>
            <consortium name="The Broad Institute Genome Sequencing Center for Infectious Disease"/>
            <person name="Wu L."/>
            <person name="Ma J."/>
        </authorList>
    </citation>
    <scope>NUCLEOTIDE SEQUENCE [LARGE SCALE GENOMIC DNA]</scope>
    <source>
        <strain evidence="4">CCUG 49560</strain>
    </source>
</reference>
<accession>A0ABV9ETV2</accession>
<protein>
    <recommendedName>
        <fullName evidence="5">DUF5666 domain-containing protein</fullName>
    </recommendedName>
</protein>
<evidence type="ECO:0000313" key="3">
    <source>
        <dbReference type="EMBL" id="MFC4592165.1"/>
    </source>
</evidence>
<comment type="caution">
    <text evidence="3">The sequence shown here is derived from an EMBL/GenBank/DDBJ whole genome shotgun (WGS) entry which is preliminary data.</text>
</comment>
<feature type="compositionally biased region" description="Gly residues" evidence="1">
    <location>
        <begin position="86"/>
        <end position="124"/>
    </location>
</feature>
<organism evidence="3 4">
    <name type="scientific">Sphaerisporangium corydalis</name>
    <dbReference type="NCBI Taxonomy" id="1441875"/>
    <lineage>
        <taxon>Bacteria</taxon>
        <taxon>Bacillati</taxon>
        <taxon>Actinomycetota</taxon>
        <taxon>Actinomycetes</taxon>
        <taxon>Streptosporangiales</taxon>
        <taxon>Streptosporangiaceae</taxon>
        <taxon>Sphaerisporangium</taxon>
    </lineage>
</organism>
<evidence type="ECO:0008006" key="5">
    <source>
        <dbReference type="Google" id="ProtNLM"/>
    </source>
</evidence>
<dbReference type="Proteomes" id="UP001595891">
    <property type="component" value="Unassembled WGS sequence"/>
</dbReference>
<name>A0ABV9ETV2_9ACTN</name>
<keyword evidence="4" id="KW-1185">Reference proteome</keyword>
<dbReference type="RefSeq" id="WP_262850812.1">
    <property type="nucleotide sequence ID" value="NZ_JANZYP010000119.1"/>
</dbReference>
<keyword evidence="2" id="KW-1133">Transmembrane helix</keyword>
<sequence length="213" mass="20865">MTRSRRKPYAKDDPVTAQDLLETSPFDGDLDAELAVRPDGRRTSTLTLVLGAGVVLVVGMLMGIQAHKAFGSSTGGRQGLQSALAGNGGQRAGGLRGGYPGGGQGLGQGQGGQGQGGQGGQGGGGGGAFGNVTVGTIKLVDGGKIYLETAGGGVVTIKTTGDTKVQVSKEGKVKDLKPGSSIIVQGERAADGTISATSVNQGGLGGFGNRGGG</sequence>
<proteinExistence type="predicted"/>
<evidence type="ECO:0000256" key="1">
    <source>
        <dbReference type="SAM" id="MobiDB-lite"/>
    </source>
</evidence>
<keyword evidence="2" id="KW-0472">Membrane</keyword>
<evidence type="ECO:0000313" key="4">
    <source>
        <dbReference type="Proteomes" id="UP001595891"/>
    </source>
</evidence>
<keyword evidence="2" id="KW-0812">Transmembrane</keyword>